<evidence type="ECO:0000256" key="6">
    <source>
        <dbReference type="ARBA" id="ARBA00022833"/>
    </source>
</evidence>
<comment type="caution">
    <text evidence="9">The sequence shown here is derived from an EMBL/GenBank/DDBJ whole genome shotgun (WGS) entry which is preliminary data.</text>
</comment>
<dbReference type="RefSeq" id="WP_377902419.1">
    <property type="nucleotide sequence ID" value="NZ_JBHRZS010000002.1"/>
</dbReference>
<dbReference type="CDD" id="cd04821">
    <property type="entry name" value="PA_M28_1_2"/>
    <property type="match status" value="1"/>
</dbReference>
<evidence type="ECO:0000256" key="5">
    <source>
        <dbReference type="ARBA" id="ARBA00022801"/>
    </source>
</evidence>
<organism evidence="9 10">
    <name type="scientific">Algoriphagus namhaensis</name>
    <dbReference type="NCBI Taxonomy" id="915353"/>
    <lineage>
        <taxon>Bacteria</taxon>
        <taxon>Pseudomonadati</taxon>
        <taxon>Bacteroidota</taxon>
        <taxon>Cytophagia</taxon>
        <taxon>Cytophagales</taxon>
        <taxon>Cyclobacteriaceae</taxon>
        <taxon>Algoriphagus</taxon>
    </lineage>
</organism>
<keyword evidence="10" id="KW-1185">Reference proteome</keyword>
<feature type="domain" description="Peptidase M28" evidence="8">
    <location>
        <begin position="296"/>
        <end position="512"/>
    </location>
</feature>
<dbReference type="SUPFAM" id="SSF52025">
    <property type="entry name" value="PA domain"/>
    <property type="match status" value="1"/>
</dbReference>
<dbReference type="EC" id="3.4.-.-" evidence="9"/>
<dbReference type="PANTHER" id="PTHR12147">
    <property type="entry name" value="METALLOPEPTIDASE M28 FAMILY MEMBER"/>
    <property type="match status" value="1"/>
</dbReference>
<gene>
    <name evidence="9" type="ORF">ACFOSV_00865</name>
</gene>
<keyword evidence="4 7" id="KW-0732">Signal</keyword>
<name>A0ABV8ALT8_9BACT</name>
<feature type="chain" id="PRO_5045573477" evidence="7">
    <location>
        <begin position="23"/>
        <end position="546"/>
    </location>
</feature>
<keyword evidence="2" id="KW-0645">Protease</keyword>
<evidence type="ECO:0000256" key="7">
    <source>
        <dbReference type="SAM" id="SignalP"/>
    </source>
</evidence>
<dbReference type="SUPFAM" id="SSF53187">
    <property type="entry name" value="Zn-dependent exopeptidases"/>
    <property type="match status" value="1"/>
</dbReference>
<sequence>MRLNLILCASVLVLLASCSAPEKEPYAFQVSDLEPHIVKLASDEFEGRMPFSAGETKTINYLESEFKAYGLEPGNGDSYFQDVPLASITSMGAPTMTVASAAESVTLEGLSDYVIWTQRTDSLVTFEDTEIVFAGFGIVAPEYGWNDYKNIDVKDKIVMVLVNDPGFGTEDASFFKGNTMTYYGRWTYKYEEAIRQGALGVLIVHNTIPAGYGFNVVQNRWNSEQLYLDDRKETTYKLAFEGWVTLPTANKLFEMAGLNEREMLAKARKADFQAIPMNLKASSSLIVSTKYDVSKNVIAKVTGATKPNEYVIYTAHWDHLGIGAPDETGDSIYNGALDNASGTAALLALAEAFAKEEKPERTVVFLAVTAEEQGLWGSLYYALNPVYPKEQTVANINMDGINPSGKMNDVSVIGIGQSELEDLLDVELAKQGRYASPDPTPTAGYYFRSDHFSFAKVGIPALYFGTGIDHFEKGKEYGKQLEDEYVQLYYHKPSDSYDPERWNLDGAVDDVQLLYNIGQNLSNSDVWPQWKEGSEFKAIRDGYMKK</sequence>
<evidence type="ECO:0000313" key="10">
    <source>
        <dbReference type="Proteomes" id="UP001595805"/>
    </source>
</evidence>
<dbReference type="Pfam" id="PF04389">
    <property type="entry name" value="Peptidase_M28"/>
    <property type="match status" value="1"/>
</dbReference>
<keyword evidence="5 9" id="KW-0378">Hydrolase</keyword>
<evidence type="ECO:0000256" key="1">
    <source>
        <dbReference type="ARBA" id="ARBA00022438"/>
    </source>
</evidence>
<dbReference type="InterPro" id="IPR045175">
    <property type="entry name" value="M28_fam"/>
</dbReference>
<protein>
    <submittedName>
        <fullName evidence="9">M28 family metallopeptidase</fullName>
        <ecNumber evidence="9">3.4.-.-</ecNumber>
    </submittedName>
</protein>
<evidence type="ECO:0000259" key="8">
    <source>
        <dbReference type="Pfam" id="PF04389"/>
    </source>
</evidence>
<proteinExistence type="predicted"/>
<dbReference type="InterPro" id="IPR007484">
    <property type="entry name" value="Peptidase_M28"/>
</dbReference>
<dbReference type="PANTHER" id="PTHR12147:SF56">
    <property type="entry name" value="AMINOPEPTIDASE YDR415C-RELATED"/>
    <property type="match status" value="1"/>
</dbReference>
<dbReference type="EMBL" id="JBHRZS010000002">
    <property type="protein sequence ID" value="MFC3878704.1"/>
    <property type="molecule type" value="Genomic_DNA"/>
</dbReference>
<feature type="signal peptide" evidence="7">
    <location>
        <begin position="1"/>
        <end position="22"/>
    </location>
</feature>
<evidence type="ECO:0000256" key="4">
    <source>
        <dbReference type="ARBA" id="ARBA00022729"/>
    </source>
</evidence>
<keyword evidence="3" id="KW-0479">Metal-binding</keyword>
<evidence type="ECO:0000256" key="3">
    <source>
        <dbReference type="ARBA" id="ARBA00022723"/>
    </source>
</evidence>
<evidence type="ECO:0000256" key="2">
    <source>
        <dbReference type="ARBA" id="ARBA00022670"/>
    </source>
</evidence>
<keyword evidence="6" id="KW-0862">Zinc</keyword>
<reference evidence="10" key="1">
    <citation type="journal article" date="2019" name="Int. J. Syst. Evol. Microbiol.">
        <title>The Global Catalogue of Microorganisms (GCM) 10K type strain sequencing project: providing services to taxonomists for standard genome sequencing and annotation.</title>
        <authorList>
            <consortium name="The Broad Institute Genomics Platform"/>
            <consortium name="The Broad Institute Genome Sequencing Center for Infectious Disease"/>
            <person name="Wu L."/>
            <person name="Ma J."/>
        </authorList>
    </citation>
    <scope>NUCLEOTIDE SEQUENCE [LARGE SCALE GENOMIC DNA]</scope>
    <source>
        <strain evidence="10">CCUG 60523</strain>
    </source>
</reference>
<dbReference type="InterPro" id="IPR046450">
    <property type="entry name" value="PA_dom_sf"/>
</dbReference>
<dbReference type="Proteomes" id="UP001595805">
    <property type="component" value="Unassembled WGS sequence"/>
</dbReference>
<evidence type="ECO:0000313" key="9">
    <source>
        <dbReference type="EMBL" id="MFC3878704.1"/>
    </source>
</evidence>
<dbReference type="GO" id="GO:0016787">
    <property type="term" value="F:hydrolase activity"/>
    <property type="evidence" value="ECO:0007669"/>
    <property type="project" value="UniProtKB-KW"/>
</dbReference>
<keyword evidence="1" id="KW-0031">Aminopeptidase</keyword>
<accession>A0ABV8ALT8</accession>
<dbReference type="Gene3D" id="3.50.30.30">
    <property type="match status" value="1"/>
</dbReference>
<dbReference type="Gene3D" id="3.40.630.10">
    <property type="entry name" value="Zn peptidases"/>
    <property type="match status" value="1"/>
</dbReference>
<dbReference type="PROSITE" id="PS51257">
    <property type="entry name" value="PROKAR_LIPOPROTEIN"/>
    <property type="match status" value="1"/>
</dbReference>